<dbReference type="AlphaFoldDB" id="A0A0J9X8I6"/>
<dbReference type="PROSITE" id="PS50215">
    <property type="entry name" value="ADAM_MEPRO"/>
    <property type="match status" value="1"/>
</dbReference>
<dbReference type="PROSITE" id="PS50214">
    <property type="entry name" value="DISINTEGRIN_2"/>
    <property type="match status" value="1"/>
</dbReference>
<dbReference type="EMBL" id="CCBN010000005">
    <property type="protein sequence ID" value="CDO53469.1"/>
    <property type="molecule type" value="Genomic_DNA"/>
</dbReference>
<dbReference type="InterPro" id="IPR024079">
    <property type="entry name" value="MetalloPept_cat_dom_sf"/>
</dbReference>
<dbReference type="SMART" id="SM00050">
    <property type="entry name" value="DISIN"/>
    <property type="match status" value="1"/>
</dbReference>
<keyword evidence="4" id="KW-0479">Metal-binding</keyword>
<dbReference type="Gene3D" id="4.10.70.10">
    <property type="entry name" value="Disintegrin domain"/>
    <property type="match status" value="1"/>
</dbReference>
<accession>A0A0J9X8I6</accession>
<feature type="domain" description="Disintegrin" evidence="8">
    <location>
        <begin position="611"/>
        <end position="700"/>
    </location>
</feature>
<evidence type="ECO:0000256" key="2">
    <source>
        <dbReference type="ARBA" id="ARBA00056552"/>
    </source>
</evidence>
<dbReference type="InterPro" id="IPR036436">
    <property type="entry name" value="Disintegrin_dom_sf"/>
</dbReference>
<keyword evidence="6" id="KW-0812">Transmembrane</keyword>
<keyword evidence="11" id="KW-1185">Reference proteome</keyword>
<dbReference type="PANTHER" id="PTHR11905">
    <property type="entry name" value="ADAM A DISINTEGRIN AND METALLOPROTEASE DOMAIN"/>
    <property type="match status" value="1"/>
</dbReference>
<keyword evidence="7" id="KW-0732">Signal</keyword>
<evidence type="ECO:0000313" key="11">
    <source>
        <dbReference type="Proteomes" id="UP000242525"/>
    </source>
</evidence>
<dbReference type="Proteomes" id="UP000242525">
    <property type="component" value="Unassembled WGS sequence"/>
</dbReference>
<proteinExistence type="predicted"/>
<evidence type="ECO:0000256" key="6">
    <source>
        <dbReference type="SAM" id="Phobius"/>
    </source>
</evidence>
<evidence type="ECO:0000259" key="8">
    <source>
        <dbReference type="PROSITE" id="PS50214"/>
    </source>
</evidence>
<dbReference type="SUPFAM" id="SSF57552">
    <property type="entry name" value="Blood coagulation inhibitor (disintegrin)"/>
    <property type="match status" value="1"/>
</dbReference>
<sequence>MISSILLPAYAVLLYLSGSGVQATSYQQAHPISYFSPISNVTFLTPPSADHSATITVDVEIPFSDNYSNLRRRWFALADPNELNFDLTNAVDLTGSLFGGHESEPVGSLDSHGLWQYLTANRTLIEYPRDTQTFRLVLQPNDELLSNYQHDQHPLASGIAPYRGKAYRQLITIDPASNDLVVRYREVGWARVTVLEAERAITGAFRVSDPAGLGVQPAIYHISKREHFEAASNGVATDTLPVAEYERALLEESIAKTDRFVLWRDIDMIDSKIRDRTKPKMTKRASFFGNLFDLNAAPKDCDPKDERSFCFNDHKYMTPPESYHATDLERRAGSDNDTAGDSGFSSGTNLLSTIGSSAGCPDRRKIALVGLAGDCNFLQSFNGNSSAAHEFIINMVNTASQAYETAFNITLGVSAITLVNDTTCPTTLPTVTGSGDGAFNWNYDCSVQPDSGMSDRLARFSRWRSTNHANDGLATWTLMTSCTQAAVVGLSWMGMACQSGDRNSDVSGTNVVARTSFGWRVYAHEVGHTFGAVHDCTSDTCAQGLDRSQDCCPLAANTCAANGDFLMNPASGGTQNEFSACTVGNICAALGRNSVEGACLTSNSGVRLLTTNECGNGIVEEGEECDCGGVDNCAGNRCCDPLTCRFRPQAQCDDSNETCCENCRFSSTDTVCHESTGPCDFDITCSGDSSICPPLRSRPDGESCSLPDNGDETDLQCISSQCTSRDMQCRTLLANTTVSLGGTVVRATRSCDDDSSCRLACVDPNLGDGSVCFLTSQNFLDGTPCRGTGRCQTGECIGGNTGWNDFGDTNNGNGDSNNDNSGNNGNYGGGNDSSSGESTFDRNRTLIIAVSAAGGSVVLILFLIICYFCCCRSRKPVVASKKVVYTPQGQRQVMAPPPPQHPALYPPPPPPQPPTLYPPPPPLPPATVYQPNGAAP</sequence>
<feature type="binding site" evidence="4">
    <location>
        <position position="524"/>
    </location>
    <ligand>
        <name>Zn(2+)</name>
        <dbReference type="ChEBI" id="CHEBI:29105"/>
        <note>catalytic</note>
    </ligand>
</feature>
<feature type="transmembrane region" description="Helical" evidence="6">
    <location>
        <begin position="846"/>
        <end position="870"/>
    </location>
</feature>
<gene>
    <name evidence="10" type="ORF">BN980_GECA05s02210g</name>
</gene>
<name>A0A0J9X8I6_GEOCN</name>
<evidence type="ECO:0000256" key="7">
    <source>
        <dbReference type="SAM" id="SignalP"/>
    </source>
</evidence>
<feature type="chain" id="PRO_5005325549" description="Disintegrin and metalloproteinase domain-containing protein B" evidence="7">
    <location>
        <begin position="24"/>
        <end position="936"/>
    </location>
</feature>
<comment type="caution">
    <text evidence="4">Lacks conserved residue(s) required for the propagation of feature annotation.</text>
</comment>
<comment type="function">
    <text evidence="2">Probable zinc protease.</text>
</comment>
<feature type="domain" description="Peptidase M12B" evidence="9">
    <location>
        <begin position="365"/>
        <end position="586"/>
    </location>
</feature>
<dbReference type="GO" id="GO:0046872">
    <property type="term" value="F:metal ion binding"/>
    <property type="evidence" value="ECO:0007669"/>
    <property type="project" value="UniProtKB-KW"/>
</dbReference>
<dbReference type="GO" id="GO:0004222">
    <property type="term" value="F:metalloendopeptidase activity"/>
    <property type="evidence" value="ECO:0007669"/>
    <property type="project" value="InterPro"/>
</dbReference>
<evidence type="ECO:0000259" key="9">
    <source>
        <dbReference type="PROSITE" id="PS50215"/>
    </source>
</evidence>
<dbReference type="InterPro" id="IPR001590">
    <property type="entry name" value="Peptidase_M12B"/>
</dbReference>
<keyword evidence="4" id="KW-0862">Zinc</keyword>
<dbReference type="Gene3D" id="3.40.390.10">
    <property type="entry name" value="Collagenase (Catalytic Domain)"/>
    <property type="match status" value="1"/>
</dbReference>
<organism evidence="10 11">
    <name type="scientific">Geotrichum candidum</name>
    <name type="common">Oospora lactis</name>
    <name type="synonym">Dipodascus geotrichum</name>
    <dbReference type="NCBI Taxonomy" id="1173061"/>
    <lineage>
        <taxon>Eukaryota</taxon>
        <taxon>Fungi</taxon>
        <taxon>Dikarya</taxon>
        <taxon>Ascomycota</taxon>
        <taxon>Saccharomycotina</taxon>
        <taxon>Dipodascomycetes</taxon>
        <taxon>Dipodascales</taxon>
        <taxon>Dipodascaceae</taxon>
        <taxon>Geotrichum</taxon>
    </lineage>
</organism>
<feature type="compositionally biased region" description="Low complexity" evidence="5">
    <location>
        <begin position="807"/>
        <end position="824"/>
    </location>
</feature>
<feature type="binding site" evidence="4">
    <location>
        <position position="528"/>
    </location>
    <ligand>
        <name>Zn(2+)</name>
        <dbReference type="ChEBI" id="CHEBI:29105"/>
        <note>catalytic</note>
    </ligand>
</feature>
<evidence type="ECO:0000256" key="1">
    <source>
        <dbReference type="ARBA" id="ARBA00023157"/>
    </source>
</evidence>
<dbReference type="GO" id="GO:0006508">
    <property type="term" value="P:proteolysis"/>
    <property type="evidence" value="ECO:0007669"/>
    <property type="project" value="InterPro"/>
</dbReference>
<dbReference type="STRING" id="1173061.A0A0J9X8I6"/>
<feature type="binding site" evidence="4">
    <location>
        <position position="534"/>
    </location>
    <ligand>
        <name>Zn(2+)</name>
        <dbReference type="ChEBI" id="CHEBI:29105"/>
        <note>catalytic</note>
    </ligand>
</feature>
<evidence type="ECO:0000313" key="10">
    <source>
        <dbReference type="EMBL" id="CDO53469.1"/>
    </source>
</evidence>
<feature type="region of interest" description="Disordered" evidence="5">
    <location>
        <begin position="891"/>
        <end position="936"/>
    </location>
</feature>
<keyword evidence="6" id="KW-0472">Membrane</keyword>
<keyword evidence="1" id="KW-1015">Disulfide bond</keyword>
<reference evidence="10" key="1">
    <citation type="submission" date="2014-03" db="EMBL/GenBank/DDBJ databases">
        <authorList>
            <person name="Casaregola S."/>
        </authorList>
    </citation>
    <scope>NUCLEOTIDE SEQUENCE [LARGE SCALE GENOMIC DNA]</scope>
    <source>
        <strain evidence="10">CLIB 918</strain>
    </source>
</reference>
<feature type="region of interest" description="Disordered" evidence="5">
    <location>
        <begin position="807"/>
        <end position="838"/>
    </location>
</feature>
<evidence type="ECO:0000256" key="4">
    <source>
        <dbReference type="PROSITE-ProRule" id="PRU00276"/>
    </source>
</evidence>
<comment type="caution">
    <text evidence="10">The sequence shown here is derived from an EMBL/GenBank/DDBJ whole genome shotgun (WGS) entry which is preliminary data.</text>
</comment>
<keyword evidence="6" id="KW-1133">Transmembrane helix</keyword>
<feature type="active site" evidence="4">
    <location>
        <position position="525"/>
    </location>
</feature>
<dbReference type="PANTHER" id="PTHR11905:SF159">
    <property type="entry name" value="ADAM METALLOPROTEASE"/>
    <property type="match status" value="1"/>
</dbReference>
<dbReference type="Pfam" id="PF00200">
    <property type="entry name" value="Disintegrin"/>
    <property type="match status" value="1"/>
</dbReference>
<evidence type="ECO:0000256" key="3">
    <source>
        <dbReference type="ARBA" id="ARBA00074021"/>
    </source>
</evidence>
<feature type="signal peptide" evidence="7">
    <location>
        <begin position="1"/>
        <end position="23"/>
    </location>
</feature>
<feature type="compositionally biased region" description="Low complexity" evidence="5">
    <location>
        <begin position="926"/>
        <end position="936"/>
    </location>
</feature>
<dbReference type="SUPFAM" id="SSF55486">
    <property type="entry name" value="Metalloproteases ('zincins'), catalytic domain"/>
    <property type="match status" value="1"/>
</dbReference>
<evidence type="ECO:0000256" key="5">
    <source>
        <dbReference type="SAM" id="MobiDB-lite"/>
    </source>
</evidence>
<feature type="compositionally biased region" description="Pro residues" evidence="5">
    <location>
        <begin position="895"/>
        <end position="925"/>
    </location>
</feature>
<dbReference type="Pfam" id="PF13688">
    <property type="entry name" value="Reprolysin_5"/>
    <property type="match status" value="1"/>
</dbReference>
<dbReference type="FunFam" id="4.10.70.10:FF:000003">
    <property type="entry name" value="Disintegrin and metalloproteinase domain-containing protein 17"/>
    <property type="match status" value="1"/>
</dbReference>
<dbReference type="InterPro" id="IPR001762">
    <property type="entry name" value="Disintegrin_dom"/>
</dbReference>
<protein>
    <recommendedName>
        <fullName evidence="3">Disintegrin and metalloproteinase domain-containing protein B</fullName>
    </recommendedName>
</protein>
<dbReference type="OrthoDB" id="5951731at2759"/>